<gene>
    <name evidence="15" type="ORF">CLODIP_2_CD05655</name>
</gene>
<reference evidence="15 16" key="1">
    <citation type="submission" date="2020-04" db="EMBL/GenBank/DDBJ databases">
        <authorList>
            <person name="Alioto T."/>
            <person name="Alioto T."/>
            <person name="Gomez Garrido J."/>
        </authorList>
    </citation>
    <scope>NUCLEOTIDE SEQUENCE [LARGE SCALE GENOMIC DNA]</scope>
</reference>
<dbReference type="Gene3D" id="2.70.170.10">
    <property type="entry name" value="Neurotransmitter-gated ion-channel ligand-binding domain"/>
    <property type="match status" value="1"/>
</dbReference>
<dbReference type="GO" id="GO:0005254">
    <property type="term" value="F:chloride channel activity"/>
    <property type="evidence" value="ECO:0007669"/>
    <property type="project" value="UniProtKB-ARBA"/>
</dbReference>
<dbReference type="InterPro" id="IPR006202">
    <property type="entry name" value="Neur_chan_lig-bd"/>
</dbReference>
<evidence type="ECO:0008006" key="17">
    <source>
        <dbReference type="Google" id="ProtNLM"/>
    </source>
</evidence>
<evidence type="ECO:0000256" key="11">
    <source>
        <dbReference type="RuleBase" id="RU000687"/>
    </source>
</evidence>
<dbReference type="GO" id="GO:0099095">
    <property type="term" value="F:ligand-gated monoatomic anion channel activity"/>
    <property type="evidence" value="ECO:0007669"/>
    <property type="project" value="UniProtKB-ARBA"/>
</dbReference>
<keyword evidence="4" id="KW-1003">Cell membrane</keyword>
<dbReference type="InterPro" id="IPR036734">
    <property type="entry name" value="Neur_chan_lig-bd_sf"/>
</dbReference>
<accession>A0A8S1CVR0</accession>
<evidence type="ECO:0000313" key="15">
    <source>
        <dbReference type="EMBL" id="CAB3369317.1"/>
    </source>
</evidence>
<dbReference type="Pfam" id="PF02932">
    <property type="entry name" value="Neur_chan_memb"/>
    <property type="match status" value="1"/>
</dbReference>
<dbReference type="GO" id="GO:0004888">
    <property type="term" value="F:transmembrane signaling receptor activity"/>
    <property type="evidence" value="ECO:0007669"/>
    <property type="project" value="InterPro"/>
</dbReference>
<keyword evidence="5 11" id="KW-0812">Transmembrane</keyword>
<feature type="domain" description="Neurotransmitter-gated ion-channel transmembrane" evidence="14">
    <location>
        <begin position="274"/>
        <end position="508"/>
    </location>
</feature>
<keyword evidence="6" id="KW-0732">Signal</keyword>
<comment type="similarity">
    <text evidence="11">Belongs to the ligand-gated ion channel (TC 1.A.9) family.</text>
</comment>
<dbReference type="InterPro" id="IPR036719">
    <property type="entry name" value="Neuro-gated_channel_TM_sf"/>
</dbReference>
<evidence type="ECO:0000256" key="12">
    <source>
        <dbReference type="SAM" id="Coils"/>
    </source>
</evidence>
<dbReference type="InterPro" id="IPR038050">
    <property type="entry name" value="Neuro_actylchol_rec"/>
</dbReference>
<dbReference type="GO" id="GO:0005230">
    <property type="term" value="F:extracellular ligand-gated monoatomic ion channel activity"/>
    <property type="evidence" value="ECO:0007669"/>
    <property type="project" value="InterPro"/>
</dbReference>
<dbReference type="InterPro" id="IPR006201">
    <property type="entry name" value="Neur_channel"/>
</dbReference>
<keyword evidence="3 11" id="KW-0813">Transport</keyword>
<feature type="domain" description="Neurotransmitter-gated ion-channel ligand-binding" evidence="13">
    <location>
        <begin position="13"/>
        <end position="205"/>
    </location>
</feature>
<evidence type="ECO:0000256" key="8">
    <source>
        <dbReference type="ARBA" id="ARBA00023065"/>
    </source>
</evidence>
<feature type="transmembrane region" description="Helical" evidence="11">
    <location>
        <begin position="268"/>
        <end position="289"/>
    </location>
</feature>
<dbReference type="SUPFAM" id="SSF90112">
    <property type="entry name" value="Neurotransmitter-gated ion-channel transmembrane pore"/>
    <property type="match status" value="1"/>
</dbReference>
<keyword evidence="10 11" id="KW-0407">Ion channel</keyword>
<evidence type="ECO:0000256" key="9">
    <source>
        <dbReference type="ARBA" id="ARBA00023136"/>
    </source>
</evidence>
<evidence type="ECO:0000256" key="10">
    <source>
        <dbReference type="ARBA" id="ARBA00023303"/>
    </source>
</evidence>
<evidence type="ECO:0000256" key="1">
    <source>
        <dbReference type="ARBA" id="ARBA00004141"/>
    </source>
</evidence>
<dbReference type="InterPro" id="IPR006029">
    <property type="entry name" value="Neurotrans-gated_channel_TM"/>
</dbReference>
<evidence type="ECO:0000313" key="16">
    <source>
        <dbReference type="Proteomes" id="UP000494165"/>
    </source>
</evidence>
<dbReference type="GO" id="GO:0005886">
    <property type="term" value="C:plasma membrane"/>
    <property type="evidence" value="ECO:0007669"/>
    <property type="project" value="UniProtKB-SubCell"/>
</dbReference>
<comment type="caution">
    <text evidence="15">The sequence shown here is derived from an EMBL/GenBank/DDBJ whole genome shotgun (WGS) entry which is preliminary data.</text>
</comment>
<keyword evidence="9 11" id="KW-0472">Membrane</keyword>
<evidence type="ECO:0000256" key="5">
    <source>
        <dbReference type="ARBA" id="ARBA00022692"/>
    </source>
</evidence>
<comment type="subcellular location">
    <subcellularLocation>
        <location evidence="2">Cell membrane</location>
    </subcellularLocation>
    <subcellularLocation>
        <location evidence="1">Membrane</location>
        <topology evidence="1">Multi-pass membrane protein</topology>
    </subcellularLocation>
</comment>
<evidence type="ECO:0000256" key="6">
    <source>
        <dbReference type="ARBA" id="ARBA00022729"/>
    </source>
</evidence>
<proteinExistence type="inferred from homology"/>
<dbReference type="Proteomes" id="UP000494165">
    <property type="component" value="Unassembled WGS sequence"/>
</dbReference>
<dbReference type="Gene3D" id="1.20.58.390">
    <property type="entry name" value="Neurotransmitter-gated ion-channel transmembrane domain"/>
    <property type="match status" value="1"/>
</dbReference>
<dbReference type="AlphaFoldDB" id="A0A8S1CVR0"/>
<keyword evidence="12" id="KW-0175">Coiled coil</keyword>
<evidence type="ECO:0000256" key="3">
    <source>
        <dbReference type="ARBA" id="ARBA00022448"/>
    </source>
</evidence>
<feature type="coiled-coil region" evidence="12">
    <location>
        <begin position="231"/>
        <end position="258"/>
    </location>
</feature>
<keyword evidence="16" id="KW-1185">Reference proteome</keyword>
<protein>
    <recommendedName>
        <fullName evidence="17">Neurotransmitter-gated ion-channel ligand-binding domain-containing protein</fullName>
    </recommendedName>
</protein>
<evidence type="ECO:0000256" key="7">
    <source>
        <dbReference type="ARBA" id="ARBA00022989"/>
    </source>
</evidence>
<name>A0A8S1CVR0_9INSE</name>
<feature type="transmembrane region" description="Helical" evidence="11">
    <location>
        <begin position="494"/>
        <end position="512"/>
    </location>
</feature>
<evidence type="ECO:0000256" key="2">
    <source>
        <dbReference type="ARBA" id="ARBA00004236"/>
    </source>
</evidence>
<keyword evidence="8 11" id="KW-0406">Ion transport</keyword>
<dbReference type="PRINTS" id="PR00253">
    <property type="entry name" value="GABAARECEPTR"/>
</dbReference>
<dbReference type="InterPro" id="IPR018000">
    <property type="entry name" value="Neurotransmitter_ion_chnl_CS"/>
</dbReference>
<dbReference type="CDD" id="cd18987">
    <property type="entry name" value="LGIC_ECD_anion"/>
    <property type="match status" value="1"/>
</dbReference>
<dbReference type="Pfam" id="PF02931">
    <property type="entry name" value="Neur_chan_LBD"/>
    <property type="match status" value="1"/>
</dbReference>
<keyword evidence="7 11" id="KW-1133">Transmembrane helix</keyword>
<dbReference type="CDD" id="cd19049">
    <property type="entry name" value="LGIC_TM_anion"/>
    <property type="match status" value="1"/>
</dbReference>
<dbReference type="PANTHER" id="PTHR18945">
    <property type="entry name" value="NEUROTRANSMITTER GATED ION CHANNEL"/>
    <property type="match status" value="1"/>
</dbReference>
<dbReference type="OrthoDB" id="3176171at2759"/>
<dbReference type="PROSITE" id="PS00236">
    <property type="entry name" value="NEUROTR_ION_CHANNEL"/>
    <property type="match status" value="1"/>
</dbReference>
<dbReference type="InterPro" id="IPR006028">
    <property type="entry name" value="GABAA/Glycine_rcpt"/>
</dbReference>
<dbReference type="PRINTS" id="PR00252">
    <property type="entry name" value="NRIONCHANNEL"/>
</dbReference>
<dbReference type="SUPFAM" id="SSF63712">
    <property type="entry name" value="Nicotinic receptor ligand binding domain-like"/>
    <property type="match status" value="1"/>
</dbReference>
<dbReference type="EMBL" id="CADEPI010000044">
    <property type="protein sequence ID" value="CAB3369317.1"/>
    <property type="molecule type" value="Genomic_DNA"/>
</dbReference>
<evidence type="ECO:0000259" key="14">
    <source>
        <dbReference type="Pfam" id="PF02932"/>
    </source>
</evidence>
<evidence type="ECO:0000259" key="13">
    <source>
        <dbReference type="Pfam" id="PF02931"/>
    </source>
</evidence>
<sequence length="513" mass="58179">MTAEEAANMSTSELLLKLTATCRYDKWQRPQSEQKDQPIKVHAKVHVYFLGAIEAQSLKFTAHILLMFRWRDPRLAIPSGSGLDGRVGSSMGGQGLLLRDKIWVPHVYLSNERESVVMGAERKDVRITLHPDGRVEQALRMKVTLYCLMNLQKFPFDQQQCPLMLESWTYNSSELQLQWESTRPVTVNSELLLTEYRLIDTRTTSTEDTEPLLTAAEPTHPRLRPNDSAIVMELEDEEDRALEENEGLRANFSRLEIRFHLAREVGHYVMDYFMPSILLVAMSWVSFWLDPNAIPGRTTLGTSTMLTFITLTRNTGSALPKVSYIKATEVWFIVCTGFIFGSLLEFAFVNTIWRRKKEVPLKKVNSKYILKSTLTPRMARRQLQSSLSVGSELDRCTSWPHQLNQSNANQLTVHSMDSIHIGNGGGGGGFDSCDTLTSAVSAPNRLDDDCLSIQIPVPGDQSGKLEGQALPPKPSFTTMTPQEVAKWIDQRSRLWFPIAFLLFNALYWGFVWI</sequence>
<organism evidence="15 16">
    <name type="scientific">Cloeon dipterum</name>
    <dbReference type="NCBI Taxonomy" id="197152"/>
    <lineage>
        <taxon>Eukaryota</taxon>
        <taxon>Metazoa</taxon>
        <taxon>Ecdysozoa</taxon>
        <taxon>Arthropoda</taxon>
        <taxon>Hexapoda</taxon>
        <taxon>Insecta</taxon>
        <taxon>Pterygota</taxon>
        <taxon>Palaeoptera</taxon>
        <taxon>Ephemeroptera</taxon>
        <taxon>Pisciforma</taxon>
        <taxon>Baetidae</taxon>
        <taxon>Cloeon</taxon>
    </lineage>
</organism>
<feature type="transmembrane region" description="Helical" evidence="11">
    <location>
        <begin position="330"/>
        <end position="353"/>
    </location>
</feature>
<comment type="caution">
    <text evidence="11">Lacks conserved residue(s) required for the propagation of feature annotation.</text>
</comment>
<evidence type="ECO:0000256" key="4">
    <source>
        <dbReference type="ARBA" id="ARBA00022475"/>
    </source>
</evidence>